<keyword evidence="8 18" id="KW-0812">Transmembrane</keyword>
<evidence type="ECO:0000256" key="8">
    <source>
        <dbReference type="ARBA" id="ARBA00022692"/>
    </source>
</evidence>
<feature type="domain" description="NADH:quinone oxidoreductase/Mrp antiporter transmembrane" evidence="19">
    <location>
        <begin position="19"/>
        <end position="267"/>
    </location>
</feature>
<evidence type="ECO:0000256" key="17">
    <source>
        <dbReference type="ARBA" id="ARBA00049551"/>
    </source>
</evidence>
<comment type="similarity">
    <text evidence="3 18">Belongs to the complex I subunit 2 family.</text>
</comment>
<evidence type="ECO:0000256" key="2">
    <source>
        <dbReference type="ARBA" id="ARBA00004448"/>
    </source>
</evidence>
<organism evidence="20">
    <name type="scientific">Trapezodirus sp. 1 EF-2015</name>
    <dbReference type="NCBI Taxonomy" id="1756866"/>
    <lineage>
        <taxon>Eukaryota</taxon>
        <taxon>Metazoa</taxon>
        <taxon>Ecdysozoa</taxon>
        <taxon>Arthropoda</taxon>
        <taxon>Hexapoda</taxon>
        <taxon>Insecta</taxon>
        <taxon>Pterygota</taxon>
        <taxon>Neoptera</taxon>
        <taxon>Endopterygota</taxon>
        <taxon>Coleoptera</taxon>
        <taxon>Polyphaga</taxon>
        <taxon>Staphyliniformia</taxon>
        <taxon>Leiodidae</taxon>
        <taxon>Cholevinae</taxon>
        <taxon>Trapezodirus</taxon>
    </lineage>
</organism>
<feature type="transmembrane region" description="Helical" evidence="18">
    <location>
        <begin position="184"/>
        <end position="202"/>
    </location>
</feature>
<evidence type="ECO:0000256" key="7">
    <source>
        <dbReference type="ARBA" id="ARBA00022660"/>
    </source>
</evidence>
<dbReference type="InterPro" id="IPR001750">
    <property type="entry name" value="ND/Mrp_TM"/>
</dbReference>
<keyword evidence="14 18" id="KW-0830">Ubiquinone</keyword>
<sequence>MMFTMTLIISVLITISSFSWMGMWMGLEMNLLSIIPLMNNKMNLFSSETCVKYLIVQAMASSILMMAIILFSLNWDHLSTSMMFNSSLLMKMGAAPFHFWFPEVLEGLSWFNNFMMMTIQKIAPMILIIMNSTIFISIIILFSMFISTTMGINQTSLRKLLAYSSINHISWMLAALMFMKSLWFIYFMVYCIISLNMILFLNKFKMFYMKHTISFSKTPIMKFFFMMNLFSLGGLPPFLGFFPKWIIIQILIINNSFTMSFMMVMMTLVVLYFYMRITINSLMMINAQLNFKININHKFYWMLIFNTISINSLIIYTLTLNLP</sequence>
<dbReference type="AlphaFoldDB" id="A0A0S2M959"/>
<dbReference type="GO" id="GO:0008137">
    <property type="term" value="F:NADH dehydrogenase (ubiquinone) activity"/>
    <property type="evidence" value="ECO:0007669"/>
    <property type="project" value="UniProtKB-EC"/>
</dbReference>
<evidence type="ECO:0000256" key="6">
    <source>
        <dbReference type="ARBA" id="ARBA00022448"/>
    </source>
</evidence>
<evidence type="ECO:0000256" key="16">
    <source>
        <dbReference type="ARBA" id="ARBA00023136"/>
    </source>
</evidence>
<dbReference type="EC" id="7.1.1.2" evidence="4 18"/>
<keyword evidence="11 18" id="KW-0249">Electron transport</keyword>
<keyword evidence="13 18" id="KW-0520">NAD</keyword>
<keyword evidence="6" id="KW-0813">Transport</keyword>
<evidence type="ECO:0000256" key="10">
    <source>
        <dbReference type="ARBA" id="ARBA00022967"/>
    </source>
</evidence>
<evidence type="ECO:0000256" key="1">
    <source>
        <dbReference type="ARBA" id="ARBA00003257"/>
    </source>
</evidence>
<evidence type="ECO:0000256" key="14">
    <source>
        <dbReference type="ARBA" id="ARBA00023075"/>
    </source>
</evidence>
<dbReference type="EMBL" id="KT780700">
    <property type="protein sequence ID" value="ALO71220.1"/>
    <property type="molecule type" value="Genomic_DNA"/>
</dbReference>
<feature type="transmembrane region" description="Helical" evidence="18">
    <location>
        <begin position="51"/>
        <end position="71"/>
    </location>
</feature>
<protein>
    <recommendedName>
        <fullName evidence="5 18">NADH-ubiquinone oxidoreductase chain 2</fullName>
        <ecNumber evidence="4 18">7.1.1.2</ecNumber>
    </recommendedName>
</protein>
<keyword evidence="7 18" id="KW-0679">Respiratory chain</keyword>
<comment type="function">
    <text evidence="1">Core subunit of the mitochondrial membrane respiratory chain NADH dehydrogenase (Complex I) that is believed to belong to the minimal assembly required for catalysis. Complex I functions in the transfer of electrons from NADH to the respiratory chain. The immediate electron acceptor for the enzyme is believed to be ubiquinone.</text>
</comment>
<evidence type="ECO:0000256" key="3">
    <source>
        <dbReference type="ARBA" id="ARBA00007012"/>
    </source>
</evidence>
<feature type="transmembrane region" description="Helical" evidence="18">
    <location>
        <begin position="160"/>
        <end position="178"/>
    </location>
</feature>
<evidence type="ECO:0000256" key="11">
    <source>
        <dbReference type="ARBA" id="ARBA00022982"/>
    </source>
</evidence>
<comment type="catalytic activity">
    <reaction evidence="17 18">
        <text>a ubiquinone + NADH + 5 H(+)(in) = a ubiquinol + NAD(+) + 4 H(+)(out)</text>
        <dbReference type="Rhea" id="RHEA:29091"/>
        <dbReference type="Rhea" id="RHEA-COMP:9565"/>
        <dbReference type="Rhea" id="RHEA-COMP:9566"/>
        <dbReference type="ChEBI" id="CHEBI:15378"/>
        <dbReference type="ChEBI" id="CHEBI:16389"/>
        <dbReference type="ChEBI" id="CHEBI:17976"/>
        <dbReference type="ChEBI" id="CHEBI:57540"/>
        <dbReference type="ChEBI" id="CHEBI:57945"/>
        <dbReference type="EC" id="7.1.1.2"/>
    </reaction>
</comment>
<name>A0A0S2M959_9COLE</name>
<dbReference type="InterPro" id="IPR003917">
    <property type="entry name" value="NADH_UbQ_OxRdtase_chain2"/>
</dbReference>
<dbReference type="PANTHER" id="PTHR46552">
    <property type="entry name" value="NADH-UBIQUINONE OXIDOREDUCTASE CHAIN 2"/>
    <property type="match status" value="1"/>
</dbReference>
<feature type="transmembrane region" description="Helical" evidence="18">
    <location>
        <begin position="299"/>
        <end position="318"/>
    </location>
</feature>
<comment type="subcellular location">
    <subcellularLocation>
        <location evidence="2 18">Mitochondrion inner membrane</location>
        <topology evidence="2 18">Multi-pass membrane protein</topology>
    </subcellularLocation>
</comment>
<feature type="transmembrane region" description="Helical" evidence="18">
    <location>
        <begin position="122"/>
        <end position="148"/>
    </location>
</feature>
<keyword evidence="10 18" id="KW-1278">Translocase</keyword>
<evidence type="ECO:0000256" key="4">
    <source>
        <dbReference type="ARBA" id="ARBA00012944"/>
    </source>
</evidence>
<geneLocation type="mitochondrion" evidence="20"/>
<dbReference type="PRINTS" id="PR01436">
    <property type="entry name" value="NADHDHGNASE2"/>
</dbReference>
<feature type="transmembrane region" description="Helical" evidence="18">
    <location>
        <begin position="7"/>
        <end position="27"/>
    </location>
</feature>
<evidence type="ECO:0000256" key="15">
    <source>
        <dbReference type="ARBA" id="ARBA00023128"/>
    </source>
</evidence>
<dbReference type="PANTHER" id="PTHR46552:SF1">
    <property type="entry name" value="NADH-UBIQUINONE OXIDOREDUCTASE CHAIN 2"/>
    <property type="match status" value="1"/>
</dbReference>
<evidence type="ECO:0000313" key="20">
    <source>
        <dbReference type="EMBL" id="ALO71220.1"/>
    </source>
</evidence>
<keyword evidence="15 18" id="KW-0496">Mitochondrion</keyword>
<evidence type="ECO:0000256" key="18">
    <source>
        <dbReference type="RuleBase" id="RU003403"/>
    </source>
</evidence>
<gene>
    <name evidence="20" type="primary">nad2</name>
</gene>
<dbReference type="GO" id="GO:0005743">
    <property type="term" value="C:mitochondrial inner membrane"/>
    <property type="evidence" value="ECO:0007669"/>
    <property type="project" value="UniProtKB-SubCell"/>
</dbReference>
<feature type="transmembrane region" description="Helical" evidence="18">
    <location>
        <begin position="248"/>
        <end position="274"/>
    </location>
</feature>
<accession>A0A0S2M959</accession>
<reference evidence="20" key="1">
    <citation type="submission" date="2015-09" db="EMBL/GenBank/DDBJ databases">
        <title>Staphyliniformia phylogenetics from de novo mitogenomic assemblies.</title>
        <authorList>
            <person name="Favreau E.A."/>
            <person name="Linard B."/>
            <person name="Vogler A.P."/>
        </authorList>
    </citation>
    <scope>NUCLEOTIDE SEQUENCE</scope>
</reference>
<evidence type="ECO:0000256" key="5">
    <source>
        <dbReference type="ARBA" id="ARBA00021008"/>
    </source>
</evidence>
<dbReference type="InterPro" id="IPR050175">
    <property type="entry name" value="Complex_I_Subunit_2"/>
</dbReference>
<dbReference type="GO" id="GO:0006120">
    <property type="term" value="P:mitochondrial electron transport, NADH to ubiquinone"/>
    <property type="evidence" value="ECO:0007669"/>
    <property type="project" value="InterPro"/>
</dbReference>
<keyword evidence="16 18" id="KW-0472">Membrane</keyword>
<keyword evidence="12 18" id="KW-1133">Transmembrane helix</keyword>
<evidence type="ECO:0000256" key="12">
    <source>
        <dbReference type="ARBA" id="ARBA00022989"/>
    </source>
</evidence>
<keyword evidence="9 18" id="KW-0999">Mitochondrion inner membrane</keyword>
<dbReference type="Pfam" id="PF00361">
    <property type="entry name" value="Proton_antipo_M"/>
    <property type="match status" value="1"/>
</dbReference>
<evidence type="ECO:0000259" key="19">
    <source>
        <dbReference type="Pfam" id="PF00361"/>
    </source>
</evidence>
<comment type="function">
    <text evidence="18">Core subunit of the mitochondrial membrane respiratory chain NADH dehydrogenase (Complex I) which catalyzes electron transfer from NADH through the respiratory chain, using ubiquinone as an electron acceptor. Essential for the catalytic activity and assembly of complex I.</text>
</comment>
<evidence type="ECO:0000256" key="13">
    <source>
        <dbReference type="ARBA" id="ARBA00023027"/>
    </source>
</evidence>
<feature type="transmembrane region" description="Helical" evidence="18">
    <location>
        <begin position="83"/>
        <end position="102"/>
    </location>
</feature>
<evidence type="ECO:0000256" key="9">
    <source>
        <dbReference type="ARBA" id="ARBA00022792"/>
    </source>
</evidence>
<proteinExistence type="inferred from homology"/>
<feature type="transmembrane region" description="Helical" evidence="18">
    <location>
        <begin position="223"/>
        <end position="242"/>
    </location>
</feature>